<dbReference type="Pfam" id="PF11311">
    <property type="entry name" value="DUF3114"/>
    <property type="match status" value="1"/>
</dbReference>
<reference evidence="1" key="1">
    <citation type="submission" date="2020-12" db="EMBL/GenBank/DDBJ databases">
        <title>Vagococcus allomyrinae sp. nov. and Enterococcus lavae sp. nov., isolated from the larvae of Allomyrina dichotoma.</title>
        <authorList>
            <person name="Lee S.D."/>
        </authorList>
    </citation>
    <scope>NUCLEOTIDE SEQUENCE</scope>
    <source>
        <strain evidence="1">BWB3-3</strain>
    </source>
</reference>
<name>A0A940P1E4_9ENTE</name>
<sequence>MNNQRNLPKVIELTEKLCHMITFKVNDQPEMTSQLSGLLTQSQRTLQVAQSVSLQLAPQHVASLKALQGRQKKLTNRLMRISRWHEQLKAIPVLGYFLRDVGKRKREQLTSQVSQIRQTIRVKETASYQKLETLGELLLELCEGRELKRGWSDHPKLSFRELETICYQLYQEWHGLKRMSYLDRTEHRSWIYSLVKEERRLRVAGWQGAGIERYIRVLYQEGQCLENHQSFLKLQQHFRQESCLVGSALYLSMYERTAEGTPTQLQKKAQLPIDQLGGFIDEQGMLQLSGPYQLSTHLAPDSQFLERYAETVKRAYPQGLLPASYGFEPNSPGYQTIKQIHQFRMYLDRQNIYYIRANYSGATDYDKLLAFEKARMTVLGEKGQLDYRSNAHFHNRTSRRLPFHGQHNDKIKSHNGLSEFIVRRQDGAFVTQWDSLRTVGGQSFFIKEAGRVIGLRSQLVNSDPEAYELQGLSGKRIVDTESFNYSARDVAKQGDQSHSLLDVKPANARLGLEHGIKIVAKKTWRTQSATSDGQGMESP</sequence>
<organism evidence="1 2">
    <name type="scientific">Vagococcus allomyrinae</name>
    <dbReference type="NCBI Taxonomy" id="2794353"/>
    <lineage>
        <taxon>Bacteria</taxon>
        <taxon>Bacillati</taxon>
        <taxon>Bacillota</taxon>
        <taxon>Bacilli</taxon>
        <taxon>Lactobacillales</taxon>
        <taxon>Enterococcaceae</taxon>
        <taxon>Vagococcus</taxon>
    </lineage>
</organism>
<comment type="caution">
    <text evidence="1">The sequence shown here is derived from an EMBL/GenBank/DDBJ whole genome shotgun (WGS) entry which is preliminary data.</text>
</comment>
<evidence type="ECO:0000313" key="1">
    <source>
        <dbReference type="EMBL" id="MBP1039679.1"/>
    </source>
</evidence>
<dbReference type="RefSeq" id="WP_209524572.1">
    <property type="nucleotide sequence ID" value="NZ_JAEEGA010000001.1"/>
</dbReference>
<accession>A0A940P1E4</accession>
<dbReference type="EMBL" id="JAEEGA010000001">
    <property type="protein sequence ID" value="MBP1039679.1"/>
    <property type="molecule type" value="Genomic_DNA"/>
</dbReference>
<protein>
    <submittedName>
        <fullName evidence="1">DUF3114 domain-containing protein</fullName>
    </submittedName>
</protein>
<evidence type="ECO:0000313" key="2">
    <source>
        <dbReference type="Proteomes" id="UP000674938"/>
    </source>
</evidence>
<keyword evidence="2" id="KW-1185">Reference proteome</keyword>
<dbReference type="InterPro" id="IPR021462">
    <property type="entry name" value="DUF3114"/>
</dbReference>
<proteinExistence type="predicted"/>
<dbReference type="AlphaFoldDB" id="A0A940P1E4"/>
<gene>
    <name evidence="1" type="ORF">I6N95_01530</name>
</gene>
<dbReference type="Proteomes" id="UP000674938">
    <property type="component" value="Unassembled WGS sequence"/>
</dbReference>